<feature type="signal peptide" evidence="1">
    <location>
        <begin position="1"/>
        <end position="22"/>
    </location>
</feature>
<gene>
    <name evidence="2" type="ORF">ACFSR2_07000</name>
</gene>
<proteinExistence type="predicted"/>
<keyword evidence="1" id="KW-0732">Signal</keyword>
<evidence type="ECO:0000313" key="2">
    <source>
        <dbReference type="EMBL" id="MFD2520623.1"/>
    </source>
</evidence>
<keyword evidence="3" id="KW-1185">Reference proteome</keyword>
<accession>A0ABW5J640</accession>
<reference evidence="3" key="1">
    <citation type="journal article" date="2019" name="Int. J. Syst. Evol. Microbiol.">
        <title>The Global Catalogue of Microorganisms (GCM) 10K type strain sequencing project: providing services to taxonomists for standard genome sequencing and annotation.</title>
        <authorList>
            <consortium name="The Broad Institute Genomics Platform"/>
            <consortium name="The Broad Institute Genome Sequencing Center for Infectious Disease"/>
            <person name="Wu L."/>
            <person name="Ma J."/>
        </authorList>
    </citation>
    <scope>NUCLEOTIDE SEQUENCE [LARGE SCALE GENOMIC DNA]</scope>
    <source>
        <strain evidence="3">KCTC 52344</strain>
    </source>
</reference>
<protein>
    <submittedName>
        <fullName evidence="2">Uncharacterized protein</fullName>
    </submittedName>
</protein>
<dbReference type="EMBL" id="JBHULC010000006">
    <property type="protein sequence ID" value="MFD2520623.1"/>
    <property type="molecule type" value="Genomic_DNA"/>
</dbReference>
<organism evidence="2 3">
    <name type="scientific">Emticicia soli</name>
    <dbReference type="NCBI Taxonomy" id="2027878"/>
    <lineage>
        <taxon>Bacteria</taxon>
        <taxon>Pseudomonadati</taxon>
        <taxon>Bacteroidota</taxon>
        <taxon>Cytophagia</taxon>
        <taxon>Cytophagales</taxon>
        <taxon>Leadbetterellaceae</taxon>
        <taxon>Emticicia</taxon>
    </lineage>
</organism>
<comment type="caution">
    <text evidence="2">The sequence shown here is derived from an EMBL/GenBank/DDBJ whole genome shotgun (WGS) entry which is preliminary data.</text>
</comment>
<evidence type="ECO:0000313" key="3">
    <source>
        <dbReference type="Proteomes" id="UP001597510"/>
    </source>
</evidence>
<dbReference type="Proteomes" id="UP001597510">
    <property type="component" value="Unassembled WGS sequence"/>
</dbReference>
<feature type="chain" id="PRO_5046833838" evidence="1">
    <location>
        <begin position="23"/>
        <end position="95"/>
    </location>
</feature>
<evidence type="ECO:0000256" key="1">
    <source>
        <dbReference type="SAM" id="SignalP"/>
    </source>
</evidence>
<name>A0ABW5J640_9BACT</name>
<dbReference type="RefSeq" id="WP_340239648.1">
    <property type="nucleotide sequence ID" value="NZ_JBBEWC010000014.1"/>
</dbReference>
<sequence length="95" mass="10820">MKRYMLYFIALFSLLQLKNLQAQTPEFSSKKIYFQYPPCNIECDTVHFSEPGTCPTCRMKLFAAYQGSENKEGAHGANCNKKVAGLTFPRNVSQQ</sequence>